<sequence>MLEVSKQLDFSKCSLCRIEPRRLLVECAADLLDRDDLTAAVDRRANRTKRALSQQLDRGELLLKSERDGIESVCYVHTLARRHKDRAFGAALRTCKDGV</sequence>
<name>A0A7S0JL30_9EUKA</name>
<protein>
    <submittedName>
        <fullName evidence="1">Uncharacterized protein</fullName>
    </submittedName>
</protein>
<dbReference type="EMBL" id="HBER01059758">
    <property type="protein sequence ID" value="CAD8554553.1"/>
    <property type="molecule type" value="Transcribed_RNA"/>
</dbReference>
<proteinExistence type="predicted"/>
<evidence type="ECO:0000313" key="1">
    <source>
        <dbReference type="EMBL" id="CAD8554553.1"/>
    </source>
</evidence>
<gene>
    <name evidence="1" type="ORF">CLEP1334_LOCUS29844</name>
</gene>
<accession>A0A7S0JL30</accession>
<organism evidence="1">
    <name type="scientific">Calcidiscus leptoporus</name>
    <dbReference type="NCBI Taxonomy" id="127549"/>
    <lineage>
        <taxon>Eukaryota</taxon>
        <taxon>Haptista</taxon>
        <taxon>Haptophyta</taxon>
        <taxon>Prymnesiophyceae</taxon>
        <taxon>Coccolithales</taxon>
        <taxon>Calcidiscaceae</taxon>
        <taxon>Calcidiscus</taxon>
    </lineage>
</organism>
<dbReference type="AlphaFoldDB" id="A0A7S0JL30"/>
<reference evidence="1" key="1">
    <citation type="submission" date="2021-01" db="EMBL/GenBank/DDBJ databases">
        <authorList>
            <person name="Corre E."/>
            <person name="Pelletier E."/>
            <person name="Niang G."/>
            <person name="Scheremetjew M."/>
            <person name="Finn R."/>
            <person name="Kale V."/>
            <person name="Holt S."/>
            <person name="Cochrane G."/>
            <person name="Meng A."/>
            <person name="Brown T."/>
            <person name="Cohen L."/>
        </authorList>
    </citation>
    <scope>NUCLEOTIDE SEQUENCE</scope>
    <source>
        <strain evidence="1">RCC1130</strain>
    </source>
</reference>